<keyword evidence="6" id="KW-0411">Iron-sulfur</keyword>
<evidence type="ECO:0000256" key="1">
    <source>
        <dbReference type="ARBA" id="ARBA00001966"/>
    </source>
</evidence>
<dbReference type="EMBL" id="CP146609">
    <property type="protein sequence ID" value="WWX22022.1"/>
    <property type="molecule type" value="Genomic_DNA"/>
</dbReference>
<dbReference type="InterPro" id="IPR027596">
    <property type="entry name" value="AmmeMemoSam_rS"/>
</dbReference>
<evidence type="ECO:0000256" key="3">
    <source>
        <dbReference type="ARBA" id="ARBA00022691"/>
    </source>
</evidence>
<evidence type="ECO:0000256" key="5">
    <source>
        <dbReference type="ARBA" id="ARBA00023004"/>
    </source>
</evidence>
<dbReference type="InterPro" id="IPR007197">
    <property type="entry name" value="rSAM"/>
</dbReference>
<keyword evidence="2" id="KW-0004">4Fe-4S</keyword>
<gene>
    <name evidence="8" type="ORF">V8V93_16445</name>
</gene>
<proteinExistence type="predicted"/>
<dbReference type="RefSeq" id="WP_338667701.1">
    <property type="nucleotide sequence ID" value="NZ_CP146609.1"/>
</dbReference>
<keyword evidence="5" id="KW-0408">Iron</keyword>
<feature type="domain" description="Radical SAM core" evidence="7">
    <location>
        <begin position="5"/>
        <end position="224"/>
    </location>
</feature>
<evidence type="ECO:0000256" key="2">
    <source>
        <dbReference type="ARBA" id="ARBA00022485"/>
    </source>
</evidence>
<sequence>MPMLHFHPGGRFLQVSTVGCNFDCPGCISTVIVREMNPDSRALQELTPGQIVEKAIHDECLGIAFLMNDPLAAFDTFLAVAELAKENGLYVGCSSNGYFSVESVNKLLPVLDFINIGIKGLSDERYRACAGFKGVAPVLRNINMLHQGGVHIELACIHRKDNAAELLDLCAVIKDISPKIPLQVMRFIPLEGADPGQEPLIRETEALSRKMRALLPHVYVFNSPGTKELDTVCPSCGETVLSRDFYGPMGARLKTPAWGQEERISCPECRHPLDVRGEVNISDFREKDFQGGYPFTRALEIVESILIAIGVESKAEVIQVWEYLLCNGKMHDLHHDIQQVEKYVQMIRFFGSLVHREGSANILAAYLEEKTESVRAVCLERGTRPRVYYAMGKPQFCIKGERFENNLVEICNGISVNREITVSGRPGMSIPLKTLEDLNPEIIFISAFISNSPVDFYQECVEKGLDIDAVQNKRIYTSPIPSSDFGCPKWILGLMNIANEMHQGERPFDIFKEATGFYARFYGVPFNMQDVNRSFGKPDAAWTWEAEEQRPSSVPV</sequence>
<dbReference type="Gene3D" id="3.40.50.1980">
    <property type="entry name" value="Nitrogenase molybdenum iron protein domain"/>
    <property type="match status" value="1"/>
</dbReference>
<dbReference type="PROSITE" id="PS51918">
    <property type="entry name" value="RADICAL_SAM"/>
    <property type="match status" value="1"/>
</dbReference>
<dbReference type="InterPro" id="IPR058240">
    <property type="entry name" value="rSAM_sf"/>
</dbReference>
<keyword evidence="9" id="KW-1185">Reference proteome</keyword>
<evidence type="ECO:0000313" key="8">
    <source>
        <dbReference type="EMBL" id="WWX22022.1"/>
    </source>
</evidence>
<dbReference type="CDD" id="cd01335">
    <property type="entry name" value="Radical_SAM"/>
    <property type="match status" value="1"/>
</dbReference>
<dbReference type="Proteomes" id="UP001385389">
    <property type="component" value="Chromosome"/>
</dbReference>
<reference evidence="8 9" key="1">
    <citation type="submission" date="2024-03" db="EMBL/GenBank/DDBJ databases">
        <title>Phenotype and Genome Characterization of a Sulfate-Reducing Bacterium Pseudodesulfovibrio sp. strain 5S69, isolated from Petroleum Reservoir in Tatarstan (Russia).</title>
        <authorList>
            <person name="Bidzhieva S.K."/>
            <person name="Kadnikov V."/>
            <person name="Tourova T.P."/>
            <person name="Samigullina S.R."/>
            <person name="Sokolova D.S."/>
            <person name="Poltaraus A.B."/>
            <person name="Avtukh A.N."/>
            <person name="Tereshina V.M."/>
            <person name="Mardanov A.V."/>
            <person name="Nazina T.N."/>
        </authorList>
    </citation>
    <scope>NUCLEOTIDE SEQUENCE [LARGE SCALE GENOMIC DNA]</scope>
    <source>
        <strain evidence="8 9">5S69</strain>
    </source>
</reference>
<evidence type="ECO:0000256" key="4">
    <source>
        <dbReference type="ARBA" id="ARBA00022723"/>
    </source>
</evidence>
<protein>
    <submittedName>
        <fullName evidence="8">Radical SAM protein</fullName>
    </submittedName>
</protein>
<dbReference type="SUPFAM" id="SSF53807">
    <property type="entry name" value="Helical backbone' metal receptor"/>
    <property type="match status" value="1"/>
</dbReference>
<dbReference type="InterPro" id="IPR034457">
    <property type="entry name" value="Organic_radical-activating"/>
</dbReference>
<evidence type="ECO:0000256" key="6">
    <source>
        <dbReference type="ARBA" id="ARBA00023014"/>
    </source>
</evidence>
<comment type="cofactor">
    <cofactor evidence="1">
        <name>[4Fe-4S] cluster</name>
        <dbReference type="ChEBI" id="CHEBI:49883"/>
    </cofactor>
</comment>
<dbReference type="SFLD" id="SFLDS00029">
    <property type="entry name" value="Radical_SAM"/>
    <property type="match status" value="1"/>
</dbReference>
<dbReference type="Gene3D" id="3.20.20.70">
    <property type="entry name" value="Aldolase class I"/>
    <property type="match status" value="1"/>
</dbReference>
<organism evidence="8 9">
    <name type="scientific">Pseudodesulfovibrio methanolicus</name>
    <dbReference type="NCBI Taxonomy" id="3126690"/>
    <lineage>
        <taxon>Bacteria</taxon>
        <taxon>Pseudomonadati</taxon>
        <taxon>Thermodesulfobacteriota</taxon>
        <taxon>Desulfovibrionia</taxon>
        <taxon>Desulfovibrionales</taxon>
        <taxon>Desulfovibrionaceae</taxon>
    </lineage>
</organism>
<name>A0ABZ2IXH6_9BACT</name>
<dbReference type="PANTHER" id="PTHR30352">
    <property type="entry name" value="PYRUVATE FORMATE-LYASE-ACTIVATING ENZYME"/>
    <property type="match status" value="1"/>
</dbReference>
<dbReference type="SFLD" id="SFLDG01101">
    <property type="entry name" value="Uncharacterised_Radical_SAM_Su"/>
    <property type="match status" value="1"/>
</dbReference>
<accession>A0ABZ2IXH6</accession>
<evidence type="ECO:0000259" key="7">
    <source>
        <dbReference type="PROSITE" id="PS51918"/>
    </source>
</evidence>
<dbReference type="InterPro" id="IPR013785">
    <property type="entry name" value="Aldolase_TIM"/>
</dbReference>
<keyword evidence="3" id="KW-0949">S-adenosyl-L-methionine</keyword>
<dbReference type="Gene3D" id="1.20.58.2180">
    <property type="match status" value="1"/>
</dbReference>
<dbReference type="SUPFAM" id="SSF102114">
    <property type="entry name" value="Radical SAM enzymes"/>
    <property type="match status" value="1"/>
</dbReference>
<dbReference type="PANTHER" id="PTHR30352:SF5">
    <property type="entry name" value="PYRUVATE FORMATE-LYASE 1-ACTIVATING ENZYME"/>
    <property type="match status" value="1"/>
</dbReference>
<keyword evidence="4" id="KW-0479">Metal-binding</keyword>
<evidence type="ECO:0000313" key="9">
    <source>
        <dbReference type="Proteomes" id="UP001385389"/>
    </source>
</evidence>
<dbReference type="Pfam" id="PF04055">
    <property type="entry name" value="Radical_SAM"/>
    <property type="match status" value="1"/>
</dbReference>